<dbReference type="InterPro" id="IPR010559">
    <property type="entry name" value="Sig_transdc_His_kin_internal"/>
</dbReference>
<dbReference type="SUPFAM" id="SSF55874">
    <property type="entry name" value="ATPase domain of HSP90 chaperone/DNA topoisomerase II/histidine kinase"/>
    <property type="match status" value="1"/>
</dbReference>
<dbReference type="Proteomes" id="UP000295741">
    <property type="component" value="Unassembled WGS sequence"/>
</dbReference>
<dbReference type="PANTHER" id="PTHR34220:SF7">
    <property type="entry name" value="SENSOR HISTIDINE KINASE YPDA"/>
    <property type="match status" value="1"/>
</dbReference>
<gene>
    <name evidence="3" type="ORF">BC659_2525</name>
</gene>
<feature type="transmembrane region" description="Helical" evidence="1">
    <location>
        <begin position="7"/>
        <end position="30"/>
    </location>
</feature>
<feature type="transmembrane region" description="Helical" evidence="1">
    <location>
        <begin position="42"/>
        <end position="60"/>
    </location>
</feature>
<organism evidence="3 4">
    <name type="scientific">Sediminibacterium goheungense</name>
    <dbReference type="NCBI Taxonomy" id="1086393"/>
    <lineage>
        <taxon>Bacteria</taxon>
        <taxon>Pseudomonadati</taxon>
        <taxon>Bacteroidota</taxon>
        <taxon>Chitinophagia</taxon>
        <taxon>Chitinophagales</taxon>
        <taxon>Chitinophagaceae</taxon>
        <taxon>Sediminibacterium</taxon>
    </lineage>
</organism>
<keyword evidence="1" id="KW-1133">Transmembrane helix</keyword>
<keyword evidence="1" id="KW-0812">Transmembrane</keyword>
<dbReference type="EMBL" id="SNWP01000011">
    <property type="protein sequence ID" value="TDO27204.1"/>
    <property type="molecule type" value="Genomic_DNA"/>
</dbReference>
<dbReference type="InterPro" id="IPR050640">
    <property type="entry name" value="Bact_2-comp_sensor_kinase"/>
</dbReference>
<keyword evidence="4" id="KW-1185">Reference proteome</keyword>
<name>A0A4R6IWV1_9BACT</name>
<keyword evidence="3" id="KW-0808">Transferase</keyword>
<dbReference type="PANTHER" id="PTHR34220">
    <property type="entry name" value="SENSOR HISTIDINE KINASE YPDA"/>
    <property type="match status" value="1"/>
</dbReference>
<comment type="caution">
    <text evidence="3">The sequence shown here is derived from an EMBL/GenBank/DDBJ whole genome shotgun (WGS) entry which is preliminary data.</text>
</comment>
<dbReference type="OrthoDB" id="9792992at2"/>
<accession>A0A4R6IWV1</accession>
<dbReference type="RefSeq" id="WP_133475065.1">
    <property type="nucleotide sequence ID" value="NZ_SNWP01000011.1"/>
</dbReference>
<dbReference type="InterPro" id="IPR036890">
    <property type="entry name" value="HATPase_C_sf"/>
</dbReference>
<keyword evidence="3" id="KW-0418">Kinase</keyword>
<keyword evidence="1" id="KW-0472">Membrane</keyword>
<dbReference type="GO" id="GO:0016020">
    <property type="term" value="C:membrane"/>
    <property type="evidence" value="ECO:0007669"/>
    <property type="project" value="InterPro"/>
</dbReference>
<dbReference type="AlphaFoldDB" id="A0A4R6IWV1"/>
<feature type="domain" description="Signal transduction histidine kinase internal region" evidence="2">
    <location>
        <begin position="160"/>
        <end position="237"/>
    </location>
</feature>
<sequence>MSNHKKTYWAFQITGWTLYCLIYVFFYLSIRVEPQPYFFEQLLTHVFIGFWLTHLMRWVIQQTKILQLNFKKQLVALTILSLFFSFLIGLCIVTTEMLLRIQSVNLSSFSFFNIAIRFAFSYFHFVLIWNLLYFTYHYVQKTRQQNVEQAKLENLLKELEITTIKSHINPQFLFNGLNSIRSLVTDNPSRARTAITMLSNILRSSIQVDKAEKTLFEKELSIIKDYLSLEQIRFSDQMQINYSIDEDTLDQPVPAMVIQNLIENAIKYGIHHNPEYRFLELYSDYKDDLHCFGVISQGSLSSYLENESNALDEIRKRLFLLYGKAANLKVIEDNQSHIVASVCLPL</sequence>
<protein>
    <submittedName>
        <fullName evidence="3">Histidine kinase</fullName>
    </submittedName>
</protein>
<evidence type="ECO:0000313" key="4">
    <source>
        <dbReference type="Proteomes" id="UP000295741"/>
    </source>
</evidence>
<proteinExistence type="predicted"/>
<dbReference type="GO" id="GO:0000155">
    <property type="term" value="F:phosphorelay sensor kinase activity"/>
    <property type="evidence" value="ECO:0007669"/>
    <property type="project" value="InterPro"/>
</dbReference>
<feature type="transmembrane region" description="Helical" evidence="1">
    <location>
        <begin position="115"/>
        <end position="136"/>
    </location>
</feature>
<evidence type="ECO:0000313" key="3">
    <source>
        <dbReference type="EMBL" id="TDO27204.1"/>
    </source>
</evidence>
<evidence type="ECO:0000259" key="2">
    <source>
        <dbReference type="Pfam" id="PF06580"/>
    </source>
</evidence>
<evidence type="ECO:0000256" key="1">
    <source>
        <dbReference type="SAM" id="Phobius"/>
    </source>
</evidence>
<feature type="transmembrane region" description="Helical" evidence="1">
    <location>
        <begin position="74"/>
        <end position="95"/>
    </location>
</feature>
<dbReference type="Pfam" id="PF06580">
    <property type="entry name" value="His_kinase"/>
    <property type="match status" value="1"/>
</dbReference>
<reference evidence="3 4" key="1">
    <citation type="submission" date="2019-03" db="EMBL/GenBank/DDBJ databases">
        <title>Genomic Encyclopedia of Archaeal and Bacterial Type Strains, Phase II (KMG-II): from individual species to whole genera.</title>
        <authorList>
            <person name="Goeker M."/>
        </authorList>
    </citation>
    <scope>NUCLEOTIDE SEQUENCE [LARGE SCALE GENOMIC DNA]</scope>
    <source>
        <strain evidence="3 4">DSM 28323</strain>
    </source>
</reference>